<dbReference type="Proteomes" id="UP001597389">
    <property type="component" value="Unassembled WGS sequence"/>
</dbReference>
<organism evidence="3 4">
    <name type="scientific">Rubritalea tangerina</name>
    <dbReference type="NCBI Taxonomy" id="430798"/>
    <lineage>
        <taxon>Bacteria</taxon>
        <taxon>Pseudomonadati</taxon>
        <taxon>Verrucomicrobiota</taxon>
        <taxon>Verrucomicrobiia</taxon>
        <taxon>Verrucomicrobiales</taxon>
        <taxon>Rubritaleaceae</taxon>
        <taxon>Rubritalea</taxon>
    </lineage>
</organism>
<feature type="domain" description="Glycosyltransferase 2-like" evidence="2">
    <location>
        <begin position="9"/>
        <end position="95"/>
    </location>
</feature>
<proteinExistence type="inferred from homology"/>
<dbReference type="Gene3D" id="3.90.550.10">
    <property type="entry name" value="Spore Coat Polysaccharide Biosynthesis Protein SpsA, Chain A"/>
    <property type="match status" value="1"/>
</dbReference>
<dbReference type="InterPro" id="IPR029044">
    <property type="entry name" value="Nucleotide-diphossugar_trans"/>
</dbReference>
<protein>
    <submittedName>
        <fullName evidence="3">Glycosyltransferase family 2 protein</fullName>
        <ecNumber evidence="3">2.4.-.-</ecNumber>
    </submittedName>
</protein>
<dbReference type="RefSeq" id="WP_377086279.1">
    <property type="nucleotide sequence ID" value="NZ_JBHSJL010000014.1"/>
</dbReference>
<comment type="caution">
    <text evidence="3">The sequence shown here is derived from an EMBL/GenBank/DDBJ whole genome shotgun (WGS) entry which is preliminary data.</text>
</comment>
<evidence type="ECO:0000313" key="4">
    <source>
        <dbReference type="Proteomes" id="UP001597389"/>
    </source>
</evidence>
<comment type="similarity">
    <text evidence="1">Belongs to the glycosyltransferase 2 family. WaaE/KdtX subfamily.</text>
</comment>
<name>A0ABW4ZD59_9BACT</name>
<dbReference type="CDD" id="cd02511">
    <property type="entry name" value="Beta4Glucosyltransferase"/>
    <property type="match status" value="1"/>
</dbReference>
<accession>A0ABW4ZD59</accession>
<evidence type="ECO:0000313" key="3">
    <source>
        <dbReference type="EMBL" id="MFD2159517.1"/>
    </source>
</evidence>
<keyword evidence="3" id="KW-0808">Transferase</keyword>
<dbReference type="GO" id="GO:0016757">
    <property type="term" value="F:glycosyltransferase activity"/>
    <property type="evidence" value="ECO:0007669"/>
    <property type="project" value="UniProtKB-KW"/>
</dbReference>
<dbReference type="Pfam" id="PF00535">
    <property type="entry name" value="Glycos_transf_2"/>
    <property type="match status" value="1"/>
</dbReference>
<keyword evidence="3" id="KW-0328">Glycosyltransferase</keyword>
<gene>
    <name evidence="3" type="ORF">ACFSW8_11450</name>
</gene>
<dbReference type="PANTHER" id="PTHR43630:SF2">
    <property type="entry name" value="GLYCOSYLTRANSFERASE"/>
    <property type="match status" value="1"/>
</dbReference>
<dbReference type="PANTHER" id="PTHR43630">
    <property type="entry name" value="POLY-BETA-1,6-N-ACETYL-D-GLUCOSAMINE SYNTHASE"/>
    <property type="match status" value="1"/>
</dbReference>
<keyword evidence="4" id="KW-1185">Reference proteome</keyword>
<dbReference type="EMBL" id="JBHUJB010000046">
    <property type="protein sequence ID" value="MFD2159517.1"/>
    <property type="molecule type" value="Genomic_DNA"/>
</dbReference>
<sequence length="255" mass="28830">MSRGLEMSAVIITRDDAERVSKLVRHLTTLVQDVVVLVDDRSGPEVSEALEGVDGVRFESFTFEGFGHAKRRVVALARYDWIFSMDADEWPDAECESALAGVDLASPGIYKLRRLNHYCGRPIRGCGWYPDYVIRVFHRGVANFSEDIVHESVKPLDGKLEPKAIGGHILHYSFNGSDQLLQKLIQYTSLYAENYNGKPKSVPVILLRTLVAFIKFYILKKGICFGRDGFIISLMNAGGVFHKHWRAAEIIRERK</sequence>
<evidence type="ECO:0000256" key="1">
    <source>
        <dbReference type="ARBA" id="ARBA00038494"/>
    </source>
</evidence>
<reference evidence="4" key="1">
    <citation type="journal article" date="2019" name="Int. J. Syst. Evol. Microbiol.">
        <title>The Global Catalogue of Microorganisms (GCM) 10K type strain sequencing project: providing services to taxonomists for standard genome sequencing and annotation.</title>
        <authorList>
            <consortium name="The Broad Institute Genomics Platform"/>
            <consortium name="The Broad Institute Genome Sequencing Center for Infectious Disease"/>
            <person name="Wu L."/>
            <person name="Ma J."/>
        </authorList>
    </citation>
    <scope>NUCLEOTIDE SEQUENCE [LARGE SCALE GENOMIC DNA]</scope>
    <source>
        <strain evidence="4">CCUG 57942</strain>
    </source>
</reference>
<dbReference type="SUPFAM" id="SSF53448">
    <property type="entry name" value="Nucleotide-diphospho-sugar transferases"/>
    <property type="match status" value="1"/>
</dbReference>
<dbReference type="EC" id="2.4.-.-" evidence="3"/>
<dbReference type="InterPro" id="IPR001173">
    <property type="entry name" value="Glyco_trans_2-like"/>
</dbReference>
<evidence type="ECO:0000259" key="2">
    <source>
        <dbReference type="Pfam" id="PF00535"/>
    </source>
</evidence>